<name>A0A067BUF1_SAPPC</name>
<dbReference type="PANTHER" id="PTHR24348:SF72">
    <property type="entry name" value="SERINE_THREONINE PROTEIN KINASE"/>
    <property type="match status" value="1"/>
</dbReference>
<feature type="domain" description="Protein kinase" evidence="4">
    <location>
        <begin position="256"/>
        <end position="544"/>
    </location>
</feature>
<dbReference type="SMART" id="SM00220">
    <property type="entry name" value="S_TKc"/>
    <property type="match status" value="1"/>
</dbReference>
<dbReference type="GO" id="GO:0004674">
    <property type="term" value="F:protein serine/threonine kinase activity"/>
    <property type="evidence" value="ECO:0007669"/>
    <property type="project" value="InterPro"/>
</dbReference>
<feature type="binding site" evidence="3">
    <location>
        <position position="283"/>
    </location>
    <ligand>
        <name>ATP</name>
        <dbReference type="ChEBI" id="CHEBI:30616"/>
    </ligand>
</feature>
<dbReference type="AlphaFoldDB" id="A0A067BUF1"/>
<keyword evidence="2 3" id="KW-0067">ATP-binding</keyword>
<evidence type="ECO:0000256" key="2">
    <source>
        <dbReference type="ARBA" id="ARBA00022840"/>
    </source>
</evidence>
<protein>
    <submittedName>
        <fullName evidence="5">CAMKK protein kinase</fullName>
    </submittedName>
</protein>
<dbReference type="GO" id="GO:0010506">
    <property type="term" value="P:regulation of autophagy"/>
    <property type="evidence" value="ECO:0007669"/>
    <property type="project" value="InterPro"/>
</dbReference>
<dbReference type="Gene3D" id="1.10.490.160">
    <property type="match status" value="1"/>
</dbReference>
<dbReference type="RefSeq" id="XP_012208802.1">
    <property type="nucleotide sequence ID" value="XM_012353412.1"/>
</dbReference>
<dbReference type="GeneID" id="24135828"/>
<dbReference type="InterPro" id="IPR000719">
    <property type="entry name" value="Prot_kinase_dom"/>
</dbReference>
<accession>A0A067BUF1</accession>
<dbReference type="InterPro" id="IPR011009">
    <property type="entry name" value="Kinase-like_dom_sf"/>
</dbReference>
<dbReference type="STRING" id="695850.A0A067BUF1"/>
<dbReference type="PROSITE" id="PS00108">
    <property type="entry name" value="PROTEIN_KINASE_ST"/>
    <property type="match status" value="1"/>
</dbReference>
<dbReference type="KEGG" id="spar:SPRG_13993"/>
<dbReference type="Gene3D" id="6.20.350.10">
    <property type="match status" value="1"/>
</dbReference>
<dbReference type="InterPro" id="IPR008271">
    <property type="entry name" value="Ser/Thr_kinase_AS"/>
</dbReference>
<evidence type="ECO:0000313" key="6">
    <source>
        <dbReference type="Proteomes" id="UP000030745"/>
    </source>
</evidence>
<dbReference type="Gene3D" id="1.10.510.10">
    <property type="entry name" value="Transferase(Phosphotransferase) domain 1"/>
    <property type="match status" value="1"/>
</dbReference>
<dbReference type="SUPFAM" id="SSF56112">
    <property type="entry name" value="Protein kinase-like (PK-like)"/>
    <property type="match status" value="1"/>
</dbReference>
<keyword evidence="1 3" id="KW-0547">Nucleotide-binding</keyword>
<proteinExistence type="predicted"/>
<dbReference type="VEuPathDB" id="FungiDB:SPRG_13993"/>
<evidence type="ECO:0000259" key="4">
    <source>
        <dbReference type="PROSITE" id="PS50011"/>
    </source>
</evidence>
<dbReference type="Proteomes" id="UP000030745">
    <property type="component" value="Unassembled WGS sequence"/>
</dbReference>
<keyword evidence="6" id="KW-1185">Reference proteome</keyword>
<sequence>MEVNFSLGFKSPCFFTMLNLAGYQIPLLERSVVEWCERIVAVLNKERSEGTLDAIVHAQLDSTRRPLFAVKMVSSFTNDGTSSPRIMLGSEQGAAVTLTHEIAVALVDAMMSAEAPISAKDLATTKRHIAELQKRIAKAAPNDKVYAMIAEHAIWLELCATMWGFASATPVDIVAEGFLSYSTPQRPTPTARWCVLDGARHTLTKYESAKRTVLTFTADSMEDRARWVDALTRSSHGLASGISKRMAHRGVLNGQYVLVRELGRGASGIVYLYTWHGKPCAVKRLAASHKRGQPPGTLPDDARREIAILRKVSNLPHVVSLYDVIHDSANDCVYLVMEFLGGGPIASYDKTTQRFHTKHIMGEGDLKRLLRCASVGLKYLHANHLVHRDIKPDNLLLTDDGRECKLADLGVAHFFPPPTSVQGDVSTEGDDDDKAAAGSAPGMLINTKGTYEFMSPEALSGEEYCGYAADIWALGVTLYALAVGQLPFQAPSILALFDVIATAPLTFPTANAMSPSLTDLITRMLAKDVAQRMTLDDVLLHPWLSTGATKQYLHQSTVALGEVSIDAADMYGAVSPLQLKFNQLRESATASEDLALWSVLSPATSSAKAHSTSPYTPSPIDIANVPLPPRLRVDIAWLAQQVHFAWCTTKTLEGWRAGPERNEDEKIHPLLVPYQHLDDAARTRNLASVTASVQCILALGYALRAQKTSAPARLFPLSLERISLSGDLVILGDLLAENDHEVWAHEYMALGWKYGATYDPERKTHPSLVPFPELPASQREATRNAALVVIKSLVALQYSIQHNHAKYNHESSNQHVEHVR</sequence>
<dbReference type="SUPFAM" id="SSF50729">
    <property type="entry name" value="PH domain-like"/>
    <property type="match status" value="1"/>
</dbReference>
<evidence type="ECO:0000313" key="5">
    <source>
        <dbReference type="EMBL" id="KDO20475.1"/>
    </source>
</evidence>
<dbReference type="PROSITE" id="PS50011">
    <property type="entry name" value="PROTEIN_KINASE_DOM"/>
    <property type="match status" value="1"/>
</dbReference>
<dbReference type="PANTHER" id="PTHR24348">
    <property type="entry name" value="SERINE/THREONINE-PROTEIN KINASE UNC-51-RELATED"/>
    <property type="match status" value="1"/>
</dbReference>
<gene>
    <name evidence="5" type="ORF">SPRG_13993</name>
</gene>
<dbReference type="CDD" id="cd14008">
    <property type="entry name" value="STKc_LKB1_CaMKK"/>
    <property type="match status" value="1"/>
</dbReference>
<dbReference type="OrthoDB" id="68483at2759"/>
<dbReference type="InterPro" id="IPR003032">
    <property type="entry name" value="Ryanodine_rcpt"/>
</dbReference>
<keyword evidence="5" id="KW-0808">Transferase</keyword>
<dbReference type="PROSITE" id="PS00107">
    <property type="entry name" value="PROTEIN_KINASE_ATP"/>
    <property type="match status" value="1"/>
</dbReference>
<reference evidence="5 6" key="1">
    <citation type="journal article" date="2013" name="PLoS Genet.">
        <title>Distinctive expansion of potential virulence genes in the genome of the oomycete fish pathogen Saprolegnia parasitica.</title>
        <authorList>
            <person name="Jiang R.H."/>
            <person name="de Bruijn I."/>
            <person name="Haas B.J."/>
            <person name="Belmonte R."/>
            <person name="Lobach L."/>
            <person name="Christie J."/>
            <person name="van den Ackerveken G."/>
            <person name="Bottin A."/>
            <person name="Bulone V."/>
            <person name="Diaz-Moreno S.M."/>
            <person name="Dumas B."/>
            <person name="Fan L."/>
            <person name="Gaulin E."/>
            <person name="Govers F."/>
            <person name="Grenville-Briggs L.J."/>
            <person name="Horner N.R."/>
            <person name="Levin J.Z."/>
            <person name="Mammella M."/>
            <person name="Meijer H.J."/>
            <person name="Morris P."/>
            <person name="Nusbaum C."/>
            <person name="Oome S."/>
            <person name="Phillips A.J."/>
            <person name="van Rooyen D."/>
            <person name="Rzeszutek E."/>
            <person name="Saraiva M."/>
            <person name="Secombes C.J."/>
            <person name="Seidl M.F."/>
            <person name="Snel B."/>
            <person name="Stassen J.H."/>
            <person name="Sykes S."/>
            <person name="Tripathy S."/>
            <person name="van den Berg H."/>
            <person name="Vega-Arreguin J.C."/>
            <person name="Wawra S."/>
            <person name="Young S.K."/>
            <person name="Zeng Q."/>
            <person name="Dieguez-Uribeondo J."/>
            <person name="Russ C."/>
            <person name="Tyler B.M."/>
            <person name="van West P."/>
        </authorList>
    </citation>
    <scope>NUCLEOTIDE SEQUENCE [LARGE SCALE GENOMIC DNA]</scope>
    <source>
        <strain evidence="5 6">CBS 223.65</strain>
    </source>
</reference>
<dbReference type="InterPro" id="IPR017441">
    <property type="entry name" value="Protein_kinase_ATP_BS"/>
</dbReference>
<dbReference type="GO" id="GO:0005524">
    <property type="term" value="F:ATP binding"/>
    <property type="evidence" value="ECO:0007669"/>
    <property type="project" value="UniProtKB-UniRule"/>
</dbReference>
<organism evidence="5 6">
    <name type="scientific">Saprolegnia parasitica (strain CBS 223.65)</name>
    <dbReference type="NCBI Taxonomy" id="695850"/>
    <lineage>
        <taxon>Eukaryota</taxon>
        <taxon>Sar</taxon>
        <taxon>Stramenopiles</taxon>
        <taxon>Oomycota</taxon>
        <taxon>Saprolegniomycetes</taxon>
        <taxon>Saprolegniales</taxon>
        <taxon>Saprolegniaceae</taxon>
        <taxon>Saprolegnia</taxon>
    </lineage>
</organism>
<dbReference type="EMBL" id="KK583311">
    <property type="protein sequence ID" value="KDO20475.1"/>
    <property type="molecule type" value="Genomic_DNA"/>
</dbReference>
<evidence type="ECO:0000256" key="1">
    <source>
        <dbReference type="ARBA" id="ARBA00022741"/>
    </source>
</evidence>
<keyword evidence="5" id="KW-0418">Kinase</keyword>
<dbReference type="Pfam" id="PF02026">
    <property type="entry name" value="RyR"/>
    <property type="match status" value="2"/>
</dbReference>
<dbReference type="InterPro" id="IPR045269">
    <property type="entry name" value="Atg1-like"/>
</dbReference>
<dbReference type="GO" id="GO:0005737">
    <property type="term" value="C:cytoplasm"/>
    <property type="evidence" value="ECO:0007669"/>
    <property type="project" value="TreeGrafter"/>
</dbReference>
<dbReference type="Pfam" id="PF00069">
    <property type="entry name" value="Pkinase"/>
    <property type="match status" value="1"/>
</dbReference>
<evidence type="ECO:0000256" key="3">
    <source>
        <dbReference type="PROSITE-ProRule" id="PRU10141"/>
    </source>
</evidence>